<feature type="compositionally biased region" description="Polar residues" evidence="4">
    <location>
        <begin position="906"/>
        <end position="917"/>
    </location>
</feature>
<name>A0A2U9BR32_SCOMX</name>
<sequence length="917" mass="101539">MGAAWISWRTTIAVIFTILQIRGLTSVITTKVYGVEGQTFDFSCEYPHSWQSNAKYFCLFDDNDNHLIRTDKHDQWETEGRFSLYDNTTGAFFIVRVDKLVPGDSGIYWCGVDVSSHPDHISAKQLYVSRELNKPLFLTAVMCVAAILFVFLFTLCLLWAVKRQRLGPRQNRELTITKLDKVNRSDLTCKKQFTVNECLVSSQTSSDYETMTPGVGTEPEHRCTCLASDCAGPSGLWETEAVSVTGKLWGDITIKCSHSNAISNVKYFCKGACTNEDVLINSREKTKYPKGKYSIIDKGNTFSVTISRLTLDDAGSYWCGIDRVGLDTYNKVVLTVIEEDNDTSEEANATLPEKLVYIGASLGAVVLALAVVLLIFFRHRNKDANTSSGKNHNTIYASPSSLKQNAKHSTSSSAANEDDDTDETKTDGNFGLSADQHQDTSRDHADNCYFSGAISSEPQNQPDDLFYTTVSLNTHTHRSSVTPRPAVVTYSTVTHISTDEPVIYSTVSLLSRTVTEVVHFNNKCVGAPVWQTAHLGGSVTINCTYPREEEGPIKHFCRQNEDVQCKTLIEAHTSGYTKLSRFSLKDHEEQGVYTVTMSMLTRDDAGRYRCALQTVKDNAMKYLTEIHLHIFNRDDKTQTIKPNDRKTAKMMCHYPESHVNNTKHLCKGENPFNCSELIHTEEGEIDATEGRLYIRDSKRSKYFYVNINNLRTSDSGTYWCSFGRGRCNDGYTRTDLFVADRTKIRGPPTQPTAASPSPTSPPATLHVGHSNSGMLGVTVVCLALLVIVVVVLYRHKLPRIQACCASGGWSEQSTDAGQNTEENHRNHKYEEVQGRNQEASSGGALSSVYALINCPADQLHYASVNFLKDSVTVSTDGNARADTGTNVSSLCVYSSVGGTPEGTRPPTLSSVSRPGEP</sequence>
<dbReference type="SMART" id="SM00409">
    <property type="entry name" value="IG"/>
    <property type="match status" value="4"/>
</dbReference>
<comment type="subcellular location">
    <subcellularLocation>
        <location evidence="1">Membrane</location>
    </subcellularLocation>
</comment>
<dbReference type="EMBL" id="CP026250">
    <property type="protein sequence ID" value="AWP06009.1"/>
    <property type="molecule type" value="Genomic_DNA"/>
</dbReference>
<dbReference type="PANTHER" id="PTHR11860">
    <property type="entry name" value="POLYMERIC-IMMUNOGLOBULIN RECEPTOR"/>
    <property type="match status" value="1"/>
</dbReference>
<feature type="transmembrane region" description="Helical" evidence="5">
    <location>
        <begin position="355"/>
        <end position="377"/>
    </location>
</feature>
<feature type="domain" description="Immunoglobulin" evidence="6">
    <location>
        <begin position="241"/>
        <end position="337"/>
    </location>
</feature>
<evidence type="ECO:0000259" key="6">
    <source>
        <dbReference type="SMART" id="SM00409"/>
    </source>
</evidence>
<feature type="region of interest" description="Disordered" evidence="4">
    <location>
        <begin position="742"/>
        <end position="763"/>
    </location>
</feature>
<keyword evidence="2 5" id="KW-0812">Transmembrane</keyword>
<dbReference type="GO" id="GO:0004888">
    <property type="term" value="F:transmembrane signaling receptor activity"/>
    <property type="evidence" value="ECO:0007669"/>
    <property type="project" value="TreeGrafter"/>
</dbReference>
<feature type="region of interest" description="Disordered" evidence="4">
    <location>
        <begin position="386"/>
        <end position="443"/>
    </location>
</feature>
<protein>
    <recommendedName>
        <fullName evidence="6">Immunoglobulin domain-containing protein</fullName>
    </recommendedName>
</protein>
<organism evidence="7 8">
    <name type="scientific">Scophthalmus maximus</name>
    <name type="common">Turbot</name>
    <name type="synonym">Psetta maxima</name>
    <dbReference type="NCBI Taxonomy" id="52904"/>
    <lineage>
        <taxon>Eukaryota</taxon>
        <taxon>Metazoa</taxon>
        <taxon>Chordata</taxon>
        <taxon>Craniata</taxon>
        <taxon>Vertebrata</taxon>
        <taxon>Euteleostomi</taxon>
        <taxon>Actinopterygii</taxon>
        <taxon>Neopterygii</taxon>
        <taxon>Teleostei</taxon>
        <taxon>Neoteleostei</taxon>
        <taxon>Acanthomorphata</taxon>
        <taxon>Carangaria</taxon>
        <taxon>Pleuronectiformes</taxon>
        <taxon>Pleuronectoidei</taxon>
        <taxon>Scophthalmidae</taxon>
        <taxon>Scophthalmus</taxon>
    </lineage>
</organism>
<evidence type="ECO:0000256" key="2">
    <source>
        <dbReference type="ARBA" id="ARBA00022692"/>
    </source>
</evidence>
<proteinExistence type="predicted"/>
<reference evidence="7 8" key="1">
    <citation type="submission" date="2017-12" db="EMBL/GenBank/DDBJ databases">
        <title>Integrating genomic resources of turbot (Scophthalmus maximus) in depth evaluation of genetic and physical mapping variation across individuals.</title>
        <authorList>
            <person name="Martinez P."/>
        </authorList>
    </citation>
    <scope>NUCLEOTIDE SEQUENCE [LARGE SCALE GENOMIC DNA]</scope>
</reference>
<evidence type="ECO:0000313" key="7">
    <source>
        <dbReference type="EMBL" id="AWP06009.1"/>
    </source>
</evidence>
<dbReference type="Pfam" id="PF07686">
    <property type="entry name" value="V-set"/>
    <property type="match status" value="4"/>
</dbReference>
<evidence type="ECO:0000256" key="5">
    <source>
        <dbReference type="SAM" id="Phobius"/>
    </source>
</evidence>
<dbReference type="Gene3D" id="2.60.40.10">
    <property type="entry name" value="Immunoglobulins"/>
    <property type="match status" value="4"/>
</dbReference>
<dbReference type="AlphaFoldDB" id="A0A2U9BR32"/>
<evidence type="ECO:0000256" key="3">
    <source>
        <dbReference type="ARBA" id="ARBA00023136"/>
    </source>
</evidence>
<evidence type="ECO:0000313" key="8">
    <source>
        <dbReference type="Proteomes" id="UP000246464"/>
    </source>
</evidence>
<dbReference type="InterPro" id="IPR013106">
    <property type="entry name" value="Ig_V-set"/>
</dbReference>
<evidence type="ECO:0000256" key="1">
    <source>
        <dbReference type="ARBA" id="ARBA00004370"/>
    </source>
</evidence>
<feature type="transmembrane region" description="Helical" evidence="5">
    <location>
        <begin position="136"/>
        <end position="161"/>
    </location>
</feature>
<dbReference type="InterPro" id="IPR013783">
    <property type="entry name" value="Ig-like_fold"/>
</dbReference>
<dbReference type="GO" id="GO:0005886">
    <property type="term" value="C:plasma membrane"/>
    <property type="evidence" value="ECO:0007669"/>
    <property type="project" value="TreeGrafter"/>
</dbReference>
<keyword evidence="5" id="KW-1133">Transmembrane helix</keyword>
<accession>A0A2U9BR32</accession>
<gene>
    <name evidence="7" type="ORF">SMAX5B_007422</name>
</gene>
<evidence type="ECO:0000256" key="4">
    <source>
        <dbReference type="SAM" id="MobiDB-lite"/>
    </source>
</evidence>
<dbReference type="InterPro" id="IPR036179">
    <property type="entry name" value="Ig-like_dom_sf"/>
</dbReference>
<dbReference type="SUPFAM" id="SSF48726">
    <property type="entry name" value="Immunoglobulin"/>
    <property type="match status" value="4"/>
</dbReference>
<dbReference type="CDD" id="cd05716">
    <property type="entry name" value="IgV_pIgR_like"/>
    <property type="match status" value="1"/>
</dbReference>
<dbReference type="STRING" id="52904.ENSSMAP00000004484"/>
<feature type="transmembrane region" description="Helical" evidence="5">
    <location>
        <begin position="773"/>
        <end position="793"/>
    </location>
</feature>
<feature type="domain" description="Immunoglobulin" evidence="6">
    <location>
        <begin position="637"/>
        <end position="739"/>
    </location>
</feature>
<dbReference type="InterPro" id="IPR050671">
    <property type="entry name" value="CD300_family_receptors"/>
</dbReference>
<keyword evidence="3 5" id="KW-0472">Membrane</keyword>
<keyword evidence="8" id="KW-1185">Reference proteome</keyword>
<feature type="domain" description="Immunoglobulin" evidence="6">
    <location>
        <begin position="29"/>
        <end position="129"/>
    </location>
</feature>
<dbReference type="InterPro" id="IPR003599">
    <property type="entry name" value="Ig_sub"/>
</dbReference>
<feature type="region of interest" description="Disordered" evidence="4">
    <location>
        <begin position="896"/>
        <end position="917"/>
    </location>
</feature>
<feature type="domain" description="Immunoglobulin" evidence="6">
    <location>
        <begin position="528"/>
        <end position="631"/>
    </location>
</feature>
<feature type="compositionally biased region" description="Polar residues" evidence="4">
    <location>
        <begin position="386"/>
        <end position="408"/>
    </location>
</feature>
<dbReference type="PANTHER" id="PTHR11860:SF87">
    <property type="entry name" value="CMRF35-LIKE MOLECULE 8"/>
    <property type="match status" value="1"/>
</dbReference>
<dbReference type="Proteomes" id="UP000246464">
    <property type="component" value="Chromosome 8"/>
</dbReference>